<feature type="region of interest" description="Disordered" evidence="1">
    <location>
        <begin position="77"/>
        <end position="205"/>
    </location>
</feature>
<evidence type="ECO:0000313" key="2">
    <source>
        <dbReference type="EMBL" id="TKA42628.1"/>
    </source>
</evidence>
<dbReference type="OrthoDB" id="76224at2759"/>
<dbReference type="InterPro" id="IPR013240">
    <property type="entry name" value="DNA-dir_RNA_pol1_su_RPA34"/>
</dbReference>
<feature type="compositionally biased region" description="Basic and acidic residues" evidence="1">
    <location>
        <begin position="485"/>
        <end position="510"/>
    </location>
</feature>
<evidence type="ECO:0000256" key="1">
    <source>
        <dbReference type="SAM" id="MobiDB-lite"/>
    </source>
</evidence>
<dbReference type="PANTHER" id="PTHR28155">
    <property type="entry name" value="ACR243WP"/>
    <property type="match status" value="1"/>
</dbReference>
<sequence>MAKEKDKPIPPKRNTSTKAKQTPSKASHKSQEFVQDSDDEDVPAAAPGVKKVVSHPAPAAVSAPAHVGIAEKIAVKGASQGASGLEEDESGSEDLSKDGNSTPGAVGEAPAPSNGVSSNVNGVKRTRSEASSSSAGSEDGSEEEQEEQQPAAKRAKRAKTGTDTTKPRVEASSGAKAVGRGPPDTPASKKQAAPGEAVSGPLPAAPWEPPSGYAAINLSTVHHSEIFASSSLEGKQLWHISAPSDIPLASISEVAVDAISYGQSVLKHKGFDYVLIESESDSVKAYASAPGAESFLPVENPVVRSLQLQQQVILPELSDRQASQITGSAAAASIAQASVATIRPQPKGLRMRFRPPGYGEGEPGTIGSDSESAERDERPGAAKTFQFPRALGAHGTSEQHDRPVEREPNGPAQKPKKKRKETSRDALAEAPLMNGNANGIDAASTARPQQTVTETPADTPAKKLGTPEKMDQDMAMPDVAVPPKPSKEDKARRKEEKRARKEAKAKSRAS</sequence>
<dbReference type="Gene3D" id="6.20.250.70">
    <property type="match status" value="1"/>
</dbReference>
<reference evidence="2 3" key="1">
    <citation type="submission" date="2017-03" db="EMBL/GenBank/DDBJ databases">
        <title>Genomes of endolithic fungi from Antarctica.</title>
        <authorList>
            <person name="Coleine C."/>
            <person name="Masonjones S."/>
            <person name="Stajich J.E."/>
        </authorList>
    </citation>
    <scope>NUCLEOTIDE SEQUENCE [LARGE SCALE GENOMIC DNA]</scope>
    <source>
        <strain evidence="2 3">CCFEE 5311</strain>
    </source>
</reference>
<evidence type="ECO:0008006" key="4">
    <source>
        <dbReference type="Google" id="ProtNLM"/>
    </source>
</evidence>
<feature type="compositionally biased region" description="Basic and acidic residues" evidence="1">
    <location>
        <begin position="397"/>
        <end position="408"/>
    </location>
</feature>
<evidence type="ECO:0000313" key="3">
    <source>
        <dbReference type="Proteomes" id="UP000310066"/>
    </source>
</evidence>
<feature type="compositionally biased region" description="Polar residues" evidence="1">
    <location>
        <begin position="13"/>
        <end position="25"/>
    </location>
</feature>
<dbReference type="EMBL" id="NAJP01000022">
    <property type="protein sequence ID" value="TKA42628.1"/>
    <property type="molecule type" value="Genomic_DNA"/>
</dbReference>
<dbReference type="InterPro" id="IPR053263">
    <property type="entry name" value="Euk_RPA34_RNAP_subunit"/>
</dbReference>
<gene>
    <name evidence="2" type="ORF">B0A54_07471</name>
</gene>
<proteinExistence type="predicted"/>
<organism evidence="2 3">
    <name type="scientific">Friedmanniomyces endolithicus</name>
    <dbReference type="NCBI Taxonomy" id="329885"/>
    <lineage>
        <taxon>Eukaryota</taxon>
        <taxon>Fungi</taxon>
        <taxon>Dikarya</taxon>
        <taxon>Ascomycota</taxon>
        <taxon>Pezizomycotina</taxon>
        <taxon>Dothideomycetes</taxon>
        <taxon>Dothideomycetidae</taxon>
        <taxon>Mycosphaerellales</taxon>
        <taxon>Teratosphaeriaceae</taxon>
        <taxon>Friedmanniomyces</taxon>
    </lineage>
</organism>
<feature type="region of interest" description="Disordered" evidence="1">
    <location>
        <begin position="345"/>
        <end position="510"/>
    </location>
</feature>
<feature type="region of interest" description="Disordered" evidence="1">
    <location>
        <begin position="1"/>
        <end position="50"/>
    </location>
</feature>
<feature type="compositionally biased region" description="Polar residues" evidence="1">
    <location>
        <begin position="446"/>
        <end position="456"/>
    </location>
</feature>
<feature type="compositionally biased region" description="Low complexity" evidence="1">
    <location>
        <begin position="129"/>
        <end position="138"/>
    </location>
</feature>
<dbReference type="Pfam" id="PF08208">
    <property type="entry name" value="RNA_polI_A34"/>
    <property type="match status" value="1"/>
</dbReference>
<dbReference type="Proteomes" id="UP000310066">
    <property type="component" value="Unassembled WGS sequence"/>
</dbReference>
<dbReference type="PANTHER" id="PTHR28155:SF1">
    <property type="entry name" value="DNA-DIRECTED RNA POLYMERASE I SUBUNIT RPA34.5-DOMAIN-CONTAINING PROTEIN"/>
    <property type="match status" value="1"/>
</dbReference>
<dbReference type="STRING" id="329885.A0A4U0V1Y9"/>
<name>A0A4U0V1Y9_9PEZI</name>
<dbReference type="AlphaFoldDB" id="A0A4U0V1Y9"/>
<protein>
    <recommendedName>
        <fullName evidence="4">DNA-directed RNA polymerase I subunit RPA34.5 domain-containing protein</fullName>
    </recommendedName>
</protein>
<accession>A0A4U0V1Y9</accession>
<dbReference type="GO" id="GO:0006360">
    <property type="term" value="P:transcription by RNA polymerase I"/>
    <property type="evidence" value="ECO:0007669"/>
    <property type="project" value="InterPro"/>
</dbReference>
<comment type="caution">
    <text evidence="2">The sequence shown here is derived from an EMBL/GenBank/DDBJ whole genome shotgun (WGS) entry which is preliminary data.</text>
</comment>